<keyword evidence="12" id="KW-0963">Cytoplasm</keyword>
<dbReference type="SUPFAM" id="SSF56042">
    <property type="entry name" value="PurM C-terminal domain-like"/>
    <property type="match status" value="1"/>
</dbReference>
<dbReference type="SUPFAM" id="SSF55326">
    <property type="entry name" value="PurM N-terminal domain-like"/>
    <property type="match status" value="1"/>
</dbReference>
<evidence type="ECO:0000256" key="8">
    <source>
        <dbReference type="ARBA" id="ARBA00031908"/>
    </source>
</evidence>
<proteinExistence type="inferred from homology"/>
<dbReference type="InterPro" id="IPR016188">
    <property type="entry name" value="PurM-like_N"/>
</dbReference>
<evidence type="ECO:0000256" key="5">
    <source>
        <dbReference type="ARBA" id="ARBA00022598"/>
    </source>
</evidence>
<reference evidence="15 16" key="1">
    <citation type="submission" date="2018-06" db="EMBL/GenBank/DDBJ databases">
        <title>Genomic Encyclopedia of Type Strains, Phase IV (KMG-IV): sequencing the most valuable type-strain genomes for metagenomic binning, comparative biology and taxonomic classification.</title>
        <authorList>
            <person name="Goeker M."/>
        </authorList>
    </citation>
    <scope>NUCLEOTIDE SEQUENCE [LARGE SCALE GENOMIC DNA]</scope>
    <source>
        <strain evidence="15 16">DSM 5</strain>
    </source>
</reference>
<evidence type="ECO:0000259" key="14">
    <source>
        <dbReference type="Pfam" id="PF02769"/>
    </source>
</evidence>
<dbReference type="InterPro" id="IPR036921">
    <property type="entry name" value="PurM-like_N_sf"/>
</dbReference>
<dbReference type="GO" id="GO:0006189">
    <property type="term" value="P:'de novo' IMP biosynthetic process"/>
    <property type="evidence" value="ECO:0007669"/>
    <property type="project" value="UniProtKB-UniRule"/>
</dbReference>
<dbReference type="Proteomes" id="UP000248646">
    <property type="component" value="Unassembled WGS sequence"/>
</dbReference>
<dbReference type="EC" id="6.3.3.1" evidence="3 12"/>
<dbReference type="RefSeq" id="WP_111440375.1">
    <property type="nucleotide sequence ID" value="NZ_QKZI01000007.1"/>
</dbReference>
<dbReference type="InterPro" id="IPR010918">
    <property type="entry name" value="PurM-like_C_dom"/>
</dbReference>
<dbReference type="OrthoDB" id="9802507at2"/>
<organism evidence="15 16">
    <name type="scientific">Psychrobacillus insolitus</name>
    <dbReference type="NCBI Taxonomy" id="1461"/>
    <lineage>
        <taxon>Bacteria</taxon>
        <taxon>Bacillati</taxon>
        <taxon>Bacillota</taxon>
        <taxon>Bacilli</taxon>
        <taxon>Bacillales</taxon>
        <taxon>Bacillaceae</taxon>
        <taxon>Psychrobacillus</taxon>
    </lineage>
</organism>
<dbReference type="Pfam" id="PF02769">
    <property type="entry name" value="AIRS_C"/>
    <property type="match status" value="1"/>
</dbReference>
<keyword evidence="7 12" id="KW-0067">ATP-binding</keyword>
<comment type="caution">
    <text evidence="15">The sequence shown here is derived from an EMBL/GenBank/DDBJ whole genome shotgun (WGS) entry which is preliminary data.</text>
</comment>
<dbReference type="GO" id="GO:0005829">
    <property type="term" value="C:cytosol"/>
    <property type="evidence" value="ECO:0007669"/>
    <property type="project" value="TreeGrafter"/>
</dbReference>
<feature type="domain" description="PurM-like N-terminal" evidence="13">
    <location>
        <begin position="57"/>
        <end position="160"/>
    </location>
</feature>
<dbReference type="UniPathway" id="UPA00074">
    <property type="reaction ID" value="UER00129"/>
</dbReference>
<gene>
    <name evidence="12" type="primary">purM</name>
    <name evidence="15" type="ORF">C7437_107139</name>
</gene>
<evidence type="ECO:0000259" key="13">
    <source>
        <dbReference type="Pfam" id="PF00586"/>
    </source>
</evidence>
<comment type="pathway">
    <text evidence="1 12">Purine metabolism; IMP biosynthesis via de novo pathway; 5-amino-1-(5-phospho-D-ribosyl)imidazole from N(2)-formyl-N(1)-(5-phospho-D-ribosyl)glycinamide: step 2/2.</text>
</comment>
<dbReference type="PANTHER" id="PTHR10520:SF12">
    <property type="entry name" value="TRIFUNCTIONAL PURINE BIOSYNTHETIC PROTEIN ADENOSINE-3"/>
    <property type="match status" value="1"/>
</dbReference>
<evidence type="ECO:0000256" key="10">
    <source>
        <dbReference type="ARBA" id="ARBA00033093"/>
    </source>
</evidence>
<keyword evidence="5 12" id="KW-0436">Ligase</keyword>
<evidence type="ECO:0000256" key="1">
    <source>
        <dbReference type="ARBA" id="ARBA00004686"/>
    </source>
</evidence>
<evidence type="ECO:0000256" key="12">
    <source>
        <dbReference type="HAMAP-Rule" id="MF_00741"/>
    </source>
</evidence>
<dbReference type="GO" id="GO:0005524">
    <property type="term" value="F:ATP binding"/>
    <property type="evidence" value="ECO:0007669"/>
    <property type="project" value="UniProtKB-KW"/>
</dbReference>
<name>A0A2W7MZM6_9BACI</name>
<dbReference type="AlphaFoldDB" id="A0A2W7MZM6"/>
<keyword evidence="12" id="KW-0658">Purine biosynthesis</keyword>
<dbReference type="EMBL" id="QKZI01000007">
    <property type="protein sequence ID" value="PZX03178.1"/>
    <property type="molecule type" value="Genomic_DNA"/>
</dbReference>
<dbReference type="PANTHER" id="PTHR10520">
    <property type="entry name" value="TRIFUNCTIONAL PURINE BIOSYNTHETIC PROTEIN ADENOSINE-3-RELATED"/>
    <property type="match status" value="1"/>
</dbReference>
<dbReference type="Gene3D" id="3.30.1330.10">
    <property type="entry name" value="PurM-like, N-terminal domain"/>
    <property type="match status" value="1"/>
</dbReference>
<comment type="similarity">
    <text evidence="2 12">Belongs to the AIR synthase family.</text>
</comment>
<dbReference type="FunFam" id="3.30.1330.10:FF:000001">
    <property type="entry name" value="Phosphoribosylformylglycinamidine cyclo-ligase"/>
    <property type="match status" value="1"/>
</dbReference>
<evidence type="ECO:0000256" key="4">
    <source>
        <dbReference type="ARBA" id="ARBA00020367"/>
    </source>
</evidence>
<dbReference type="Pfam" id="PF00586">
    <property type="entry name" value="AIRS"/>
    <property type="match status" value="1"/>
</dbReference>
<dbReference type="GO" id="GO:0004637">
    <property type="term" value="F:phosphoribosylamine-glycine ligase activity"/>
    <property type="evidence" value="ECO:0007669"/>
    <property type="project" value="TreeGrafter"/>
</dbReference>
<dbReference type="HAMAP" id="MF_00741">
    <property type="entry name" value="AIRS"/>
    <property type="match status" value="1"/>
</dbReference>
<comment type="subcellular location">
    <subcellularLocation>
        <location evidence="12">Cytoplasm</location>
    </subcellularLocation>
</comment>
<dbReference type="InterPro" id="IPR004733">
    <property type="entry name" value="PurM_cligase"/>
</dbReference>
<dbReference type="GO" id="GO:0046084">
    <property type="term" value="P:adenine biosynthetic process"/>
    <property type="evidence" value="ECO:0007669"/>
    <property type="project" value="TreeGrafter"/>
</dbReference>
<evidence type="ECO:0000256" key="2">
    <source>
        <dbReference type="ARBA" id="ARBA00010280"/>
    </source>
</evidence>
<comment type="catalytic activity">
    <reaction evidence="11 12">
        <text>2-formamido-N(1)-(5-O-phospho-beta-D-ribosyl)acetamidine + ATP = 5-amino-1-(5-phospho-beta-D-ribosyl)imidazole + ADP + phosphate + H(+)</text>
        <dbReference type="Rhea" id="RHEA:23032"/>
        <dbReference type="ChEBI" id="CHEBI:15378"/>
        <dbReference type="ChEBI" id="CHEBI:30616"/>
        <dbReference type="ChEBI" id="CHEBI:43474"/>
        <dbReference type="ChEBI" id="CHEBI:137981"/>
        <dbReference type="ChEBI" id="CHEBI:147287"/>
        <dbReference type="ChEBI" id="CHEBI:456216"/>
        <dbReference type="EC" id="6.3.3.1"/>
    </reaction>
</comment>
<sequence>MSKAYEKAGVNIEAGYEAVQRMKSHVERTSRKGIMGTFGGFGGMFDLSSLNYKEPVLISGTDGVGTKLKLAFMMDSHDTIGVDCVAMCVNDIVAQGAEPLFFLDYVAVGKAVPARIEQIVKGVADGCVQSGAALIGGETAEMPGLYEEDEYDLAGFAVGACEKSKIVTGENIAEGDVLVGIASSGVHSNGYSLVRKIVFEEQGYTPETIVDGYEGLGEIGKALLTPTKIYAKPVMEMHNELAIHGMAHVTGGGFYENLPRMMPEGLAVEIDLGSWEVLPVFNLLKEKGELTDRDLYNVFNMGVGFVLALSAEEAEKAIAIAKSHGEKAYTIGRVVKGEGVIFNGTHDGSLV</sequence>
<evidence type="ECO:0000256" key="7">
    <source>
        <dbReference type="ARBA" id="ARBA00022840"/>
    </source>
</evidence>
<evidence type="ECO:0000256" key="6">
    <source>
        <dbReference type="ARBA" id="ARBA00022741"/>
    </source>
</evidence>
<evidence type="ECO:0000256" key="11">
    <source>
        <dbReference type="ARBA" id="ARBA00049057"/>
    </source>
</evidence>
<protein>
    <recommendedName>
        <fullName evidence="4 12">Phosphoribosylformylglycinamidine cyclo-ligase</fullName>
        <ecNumber evidence="3 12">6.3.3.1</ecNumber>
    </recommendedName>
    <alternativeName>
        <fullName evidence="9 12">AIR synthase</fullName>
    </alternativeName>
    <alternativeName>
        <fullName evidence="10 12">AIRS</fullName>
    </alternativeName>
    <alternativeName>
        <fullName evidence="8 12">Phosphoribosyl-aminoimidazole synthetase</fullName>
    </alternativeName>
</protein>
<dbReference type="FunFam" id="3.90.650.10:FF:000001">
    <property type="entry name" value="Phosphoribosylformylglycinamidine cyclo-ligase"/>
    <property type="match status" value="1"/>
</dbReference>
<evidence type="ECO:0000313" key="16">
    <source>
        <dbReference type="Proteomes" id="UP000248646"/>
    </source>
</evidence>
<evidence type="ECO:0000256" key="3">
    <source>
        <dbReference type="ARBA" id="ARBA00013047"/>
    </source>
</evidence>
<feature type="domain" description="PurM-like C-terminal" evidence="14">
    <location>
        <begin position="174"/>
        <end position="340"/>
    </location>
</feature>
<dbReference type="Gene3D" id="3.90.650.10">
    <property type="entry name" value="PurM-like C-terminal domain"/>
    <property type="match status" value="1"/>
</dbReference>
<accession>A0A2W7MZM6</accession>
<dbReference type="InterPro" id="IPR036676">
    <property type="entry name" value="PurM-like_C_sf"/>
</dbReference>
<keyword evidence="6 12" id="KW-0547">Nucleotide-binding</keyword>
<keyword evidence="16" id="KW-1185">Reference proteome</keyword>
<dbReference type="CDD" id="cd02196">
    <property type="entry name" value="PurM"/>
    <property type="match status" value="1"/>
</dbReference>
<dbReference type="GO" id="GO:0004641">
    <property type="term" value="F:phosphoribosylformylglycinamidine cyclo-ligase activity"/>
    <property type="evidence" value="ECO:0007669"/>
    <property type="project" value="UniProtKB-UniRule"/>
</dbReference>
<evidence type="ECO:0000256" key="9">
    <source>
        <dbReference type="ARBA" id="ARBA00032931"/>
    </source>
</evidence>
<evidence type="ECO:0000313" key="15">
    <source>
        <dbReference type="EMBL" id="PZX03178.1"/>
    </source>
</evidence>
<dbReference type="NCBIfam" id="TIGR00878">
    <property type="entry name" value="purM"/>
    <property type="match status" value="1"/>
</dbReference>